<proteinExistence type="predicted"/>
<name>A0ABN2NL42_9MICO</name>
<reference evidence="2 3" key="1">
    <citation type="journal article" date="2019" name="Int. J. Syst. Evol. Microbiol.">
        <title>The Global Catalogue of Microorganisms (GCM) 10K type strain sequencing project: providing services to taxonomists for standard genome sequencing and annotation.</title>
        <authorList>
            <consortium name="The Broad Institute Genomics Platform"/>
            <consortium name="The Broad Institute Genome Sequencing Center for Infectious Disease"/>
            <person name="Wu L."/>
            <person name="Ma J."/>
        </authorList>
    </citation>
    <scope>NUCLEOTIDE SEQUENCE [LARGE SCALE GENOMIC DNA]</scope>
    <source>
        <strain evidence="2 3">JCM 14326</strain>
    </source>
</reference>
<evidence type="ECO:0000313" key="2">
    <source>
        <dbReference type="EMBL" id="GAA1874029.1"/>
    </source>
</evidence>
<evidence type="ECO:0000313" key="3">
    <source>
        <dbReference type="Proteomes" id="UP001501094"/>
    </source>
</evidence>
<evidence type="ECO:0008006" key="4">
    <source>
        <dbReference type="Google" id="ProtNLM"/>
    </source>
</evidence>
<sequence length="61" mass="6648">MRGEISKDDAVEVTGPSNIERGTEGVVESVRRGWTGREAVIVVPGFRPRKVAIPISDLTKK</sequence>
<protein>
    <recommendedName>
        <fullName evidence="4">KOW motif-containing protein</fullName>
    </recommendedName>
</protein>
<evidence type="ECO:0000256" key="1">
    <source>
        <dbReference type="SAM" id="MobiDB-lite"/>
    </source>
</evidence>
<feature type="compositionally biased region" description="Basic and acidic residues" evidence="1">
    <location>
        <begin position="1"/>
        <end position="10"/>
    </location>
</feature>
<dbReference type="Proteomes" id="UP001501094">
    <property type="component" value="Unassembled WGS sequence"/>
</dbReference>
<keyword evidence="3" id="KW-1185">Reference proteome</keyword>
<gene>
    <name evidence="2" type="ORF">GCM10009751_36930</name>
</gene>
<dbReference type="RefSeq" id="WP_344105870.1">
    <property type="nucleotide sequence ID" value="NZ_BAAANL010000009.1"/>
</dbReference>
<feature type="region of interest" description="Disordered" evidence="1">
    <location>
        <begin position="1"/>
        <end position="24"/>
    </location>
</feature>
<accession>A0ABN2NL42</accession>
<organism evidence="2 3">
    <name type="scientific">Myceligenerans crystallogenes</name>
    <dbReference type="NCBI Taxonomy" id="316335"/>
    <lineage>
        <taxon>Bacteria</taxon>
        <taxon>Bacillati</taxon>
        <taxon>Actinomycetota</taxon>
        <taxon>Actinomycetes</taxon>
        <taxon>Micrococcales</taxon>
        <taxon>Promicromonosporaceae</taxon>
        <taxon>Myceligenerans</taxon>
    </lineage>
</organism>
<dbReference type="EMBL" id="BAAANL010000009">
    <property type="protein sequence ID" value="GAA1874029.1"/>
    <property type="molecule type" value="Genomic_DNA"/>
</dbReference>
<comment type="caution">
    <text evidence="2">The sequence shown here is derived from an EMBL/GenBank/DDBJ whole genome shotgun (WGS) entry which is preliminary data.</text>
</comment>